<proteinExistence type="predicted"/>
<comment type="caution">
    <text evidence="1">The sequence shown here is derived from an EMBL/GenBank/DDBJ whole genome shotgun (WGS) entry which is preliminary data.</text>
</comment>
<dbReference type="EMBL" id="AEDO01000037">
    <property type="protein sequence ID" value="EFL45919.1"/>
    <property type="molecule type" value="Genomic_DNA"/>
</dbReference>
<evidence type="ECO:0000313" key="2">
    <source>
        <dbReference type="Proteomes" id="UP000003610"/>
    </source>
</evidence>
<dbReference type="Proteomes" id="UP000003610">
    <property type="component" value="Unassembled WGS sequence"/>
</dbReference>
<accession>E1KRI6</accession>
<evidence type="ECO:0000313" key="1">
    <source>
        <dbReference type="EMBL" id="EFL45919.1"/>
    </source>
</evidence>
<organism evidence="1 2">
    <name type="scientific">Prevotella disiens FB035-09AN</name>
    <dbReference type="NCBI Taxonomy" id="866771"/>
    <lineage>
        <taxon>Bacteria</taxon>
        <taxon>Pseudomonadati</taxon>
        <taxon>Bacteroidota</taxon>
        <taxon>Bacteroidia</taxon>
        <taxon>Bacteroidales</taxon>
        <taxon>Prevotellaceae</taxon>
        <taxon>Prevotella</taxon>
    </lineage>
</organism>
<protein>
    <submittedName>
        <fullName evidence="1">Uncharacterized protein</fullName>
    </submittedName>
</protein>
<gene>
    <name evidence="1" type="ORF">HMPREF9296_2387</name>
</gene>
<sequence length="37" mass="4601">MCYKYYFHNDCFTPQNHRFWNSKQAILNFKTIGKINE</sequence>
<reference evidence="1 2" key="1">
    <citation type="submission" date="2010-08" db="EMBL/GenBank/DDBJ databases">
        <authorList>
            <person name="Durkin A.S."/>
            <person name="Madupu R."/>
            <person name="Torralba M."/>
            <person name="Gillis M."/>
            <person name="Methe B."/>
            <person name="Sutton G."/>
            <person name="Nelson K.E."/>
        </authorList>
    </citation>
    <scope>NUCLEOTIDE SEQUENCE [LARGE SCALE GENOMIC DNA]</scope>
    <source>
        <strain evidence="1 2">FB035-09AN</strain>
    </source>
</reference>
<name>E1KRI6_9BACT</name>
<dbReference type="AlphaFoldDB" id="E1KRI6"/>